<dbReference type="OrthoDB" id="5430053at2"/>
<dbReference type="InterPro" id="IPR037185">
    <property type="entry name" value="EmrE-like"/>
</dbReference>
<dbReference type="InterPro" id="IPR000620">
    <property type="entry name" value="EamA_dom"/>
</dbReference>
<evidence type="ECO:0000256" key="1">
    <source>
        <dbReference type="ARBA" id="ARBA00004141"/>
    </source>
</evidence>
<reference evidence="8 9" key="1">
    <citation type="submission" date="2016-02" db="EMBL/GenBank/DDBJ databases">
        <title>Draft genome sequence of Aeromonas trota strain 1999lcr isolated from cerebrospinal fluid (CSF).</title>
        <authorList>
            <person name="Dallagassa C.B."/>
            <person name="Prediger K.C."/>
            <person name="Weiss V.A."/>
            <person name="Assis F.E."/>
            <person name="Baura V."/>
            <person name="Cruz L.M."/>
            <person name="Souza E.M."/>
            <person name="Pedrosa F.O."/>
            <person name="Fadel-Picheth C.M."/>
        </authorList>
    </citation>
    <scope>NUCLEOTIDE SEQUENCE [LARGE SCALE GENOMIC DNA]</scope>
    <source>
        <strain evidence="8 9">1999lcr</strain>
    </source>
</reference>
<accession>A0A175VDI8</accession>
<dbReference type="Proteomes" id="UP000078435">
    <property type="component" value="Unassembled WGS sequence"/>
</dbReference>
<evidence type="ECO:0000259" key="7">
    <source>
        <dbReference type="Pfam" id="PF00892"/>
    </source>
</evidence>
<feature type="transmembrane region" description="Helical" evidence="6">
    <location>
        <begin position="245"/>
        <end position="265"/>
    </location>
</feature>
<feature type="transmembrane region" description="Helical" evidence="6">
    <location>
        <begin position="31"/>
        <end position="56"/>
    </location>
</feature>
<feature type="transmembrane region" description="Helical" evidence="6">
    <location>
        <begin position="152"/>
        <end position="170"/>
    </location>
</feature>
<dbReference type="RefSeq" id="WP_061477504.1">
    <property type="nucleotide sequence ID" value="NZ_JMGO02000018.1"/>
</dbReference>
<evidence type="ECO:0000313" key="8">
    <source>
        <dbReference type="EMBL" id="KXU78378.1"/>
    </source>
</evidence>
<dbReference type="GO" id="GO:0016020">
    <property type="term" value="C:membrane"/>
    <property type="evidence" value="ECO:0007669"/>
    <property type="project" value="UniProtKB-SubCell"/>
</dbReference>
<dbReference type="AlphaFoldDB" id="A0A175VDI8"/>
<feature type="domain" description="EamA" evidence="7">
    <location>
        <begin position="151"/>
        <end position="288"/>
    </location>
</feature>
<comment type="similarity">
    <text evidence="2">Belongs to the EamA transporter family.</text>
</comment>
<dbReference type="EMBL" id="JMGO02000018">
    <property type="protein sequence ID" value="KXU78378.1"/>
    <property type="molecule type" value="Genomic_DNA"/>
</dbReference>
<dbReference type="SUPFAM" id="SSF103481">
    <property type="entry name" value="Multidrug resistance efflux transporter EmrE"/>
    <property type="match status" value="2"/>
</dbReference>
<evidence type="ECO:0000313" key="9">
    <source>
        <dbReference type="Proteomes" id="UP000078435"/>
    </source>
</evidence>
<evidence type="ECO:0000256" key="5">
    <source>
        <dbReference type="ARBA" id="ARBA00023136"/>
    </source>
</evidence>
<organism evidence="8 9">
    <name type="scientific">Aeromonas enteropelogenes</name>
    <name type="common">Aeromonas trota</name>
    <dbReference type="NCBI Taxonomy" id="29489"/>
    <lineage>
        <taxon>Bacteria</taxon>
        <taxon>Pseudomonadati</taxon>
        <taxon>Pseudomonadota</taxon>
        <taxon>Gammaproteobacteria</taxon>
        <taxon>Aeromonadales</taxon>
        <taxon>Aeromonadaceae</taxon>
        <taxon>Aeromonas</taxon>
    </lineage>
</organism>
<feature type="transmembrane region" description="Helical" evidence="6">
    <location>
        <begin position="182"/>
        <end position="202"/>
    </location>
</feature>
<dbReference type="InterPro" id="IPR050638">
    <property type="entry name" value="AA-Vitamin_Transporters"/>
</dbReference>
<feature type="transmembrane region" description="Helical" evidence="6">
    <location>
        <begin position="97"/>
        <end position="117"/>
    </location>
</feature>
<proteinExistence type="inferred from homology"/>
<keyword evidence="3 6" id="KW-0812">Transmembrane</keyword>
<comment type="subcellular location">
    <subcellularLocation>
        <location evidence="1">Membrane</location>
        <topology evidence="1">Multi-pass membrane protein</topology>
    </subcellularLocation>
</comment>
<feature type="domain" description="EamA" evidence="7">
    <location>
        <begin position="13"/>
        <end position="140"/>
    </location>
</feature>
<feature type="transmembrane region" description="Helical" evidence="6">
    <location>
        <begin position="124"/>
        <end position="146"/>
    </location>
</feature>
<keyword evidence="5 6" id="KW-0472">Membrane</keyword>
<sequence length="307" mass="33280">MSSKINMAALGGLVLLTAIWSYSWIVMKQVMLYAGAFEFTALRCLCGSLVLLLVQCLRGRKYLKPTPFRYTLAIGLFQTCGMVGLAQWALISGGAGKVAILSYTMPFWVVIFAALFLGERMRRLHYVAVGVATCGLLLVIEPWQLYLDAMKSALLGIASGICWGISAIVAKRMYARHPTVDLMSLTTWQMIYATLVMALVAAMVPERPIDWQPYVFGALAYSAIFATALAWSLWLFVLKKLPAGIAGLSTLAVPVSGVLLSWWLLGENPGPVEGSGIALIVLALVVISRKGKRSVVSVAGETRVKQG</sequence>
<dbReference type="Pfam" id="PF00892">
    <property type="entry name" value="EamA"/>
    <property type="match status" value="2"/>
</dbReference>
<dbReference type="PANTHER" id="PTHR32322">
    <property type="entry name" value="INNER MEMBRANE TRANSPORTER"/>
    <property type="match status" value="1"/>
</dbReference>
<keyword evidence="4 6" id="KW-1133">Transmembrane helix</keyword>
<feature type="transmembrane region" description="Helical" evidence="6">
    <location>
        <begin position="271"/>
        <end position="287"/>
    </location>
</feature>
<evidence type="ECO:0000256" key="6">
    <source>
        <dbReference type="SAM" id="Phobius"/>
    </source>
</evidence>
<comment type="caution">
    <text evidence="8">The sequence shown here is derived from an EMBL/GenBank/DDBJ whole genome shotgun (WGS) entry which is preliminary data.</text>
</comment>
<feature type="transmembrane region" description="Helical" evidence="6">
    <location>
        <begin position="68"/>
        <end position="91"/>
    </location>
</feature>
<gene>
    <name evidence="8" type="ORF">LCR_04345</name>
</gene>
<name>A0A175VDI8_AEREN</name>
<feature type="transmembrane region" description="Helical" evidence="6">
    <location>
        <begin position="214"/>
        <end position="238"/>
    </location>
</feature>
<dbReference type="STRING" id="29489.VL01_05235"/>
<evidence type="ECO:0000256" key="4">
    <source>
        <dbReference type="ARBA" id="ARBA00022989"/>
    </source>
</evidence>
<evidence type="ECO:0000256" key="3">
    <source>
        <dbReference type="ARBA" id="ARBA00022692"/>
    </source>
</evidence>
<protein>
    <submittedName>
        <fullName evidence="8">Permease</fullName>
    </submittedName>
</protein>
<dbReference type="PANTHER" id="PTHR32322:SF2">
    <property type="entry name" value="EAMA DOMAIN-CONTAINING PROTEIN"/>
    <property type="match status" value="1"/>
</dbReference>
<evidence type="ECO:0000256" key="2">
    <source>
        <dbReference type="ARBA" id="ARBA00007362"/>
    </source>
</evidence>